<dbReference type="SUPFAM" id="SSF50630">
    <property type="entry name" value="Acid proteases"/>
    <property type="match status" value="1"/>
</dbReference>
<reference evidence="4 5" key="1">
    <citation type="submission" date="2019-06" db="EMBL/GenBank/DDBJ databases">
        <authorList>
            <person name="Palmer J.M."/>
        </authorList>
    </citation>
    <scope>NUCLEOTIDE SEQUENCE [LARGE SCALE GENOMIC DNA]</scope>
    <source>
        <strain evidence="4 5">TWF703</strain>
    </source>
</reference>
<evidence type="ECO:0000256" key="2">
    <source>
        <dbReference type="SAM" id="Phobius"/>
    </source>
</evidence>
<dbReference type="PROSITE" id="PS51257">
    <property type="entry name" value="PROKAR_LIPOPROTEIN"/>
    <property type="match status" value="1"/>
</dbReference>
<feature type="domain" description="Peptidase A1" evidence="3">
    <location>
        <begin position="62"/>
        <end position="377"/>
    </location>
</feature>
<gene>
    <name evidence="4" type="ORF">TWF703_003193</name>
</gene>
<evidence type="ECO:0000259" key="3">
    <source>
        <dbReference type="PROSITE" id="PS51767"/>
    </source>
</evidence>
<keyword evidence="2" id="KW-1133">Transmembrane helix</keyword>
<comment type="caution">
    <text evidence="4">The sequence shown here is derived from an EMBL/GenBank/DDBJ whole genome shotgun (WGS) entry which is preliminary data.</text>
</comment>
<accession>A0A7C8P135</accession>
<keyword evidence="2" id="KW-0472">Membrane</keyword>
<proteinExistence type="predicted"/>
<dbReference type="Proteomes" id="UP000480548">
    <property type="component" value="Unassembled WGS sequence"/>
</dbReference>
<dbReference type="InterPro" id="IPR021109">
    <property type="entry name" value="Peptidase_aspartic_dom_sf"/>
</dbReference>
<dbReference type="AlphaFoldDB" id="A0A7C8P135"/>
<keyword evidence="2" id="KW-0812">Transmembrane</keyword>
<evidence type="ECO:0000256" key="1">
    <source>
        <dbReference type="SAM" id="MobiDB-lite"/>
    </source>
</evidence>
<dbReference type="PROSITE" id="PS51767">
    <property type="entry name" value="PEPTIDASE_A1"/>
    <property type="match status" value="1"/>
</dbReference>
<dbReference type="Gene3D" id="2.40.70.10">
    <property type="entry name" value="Acid Proteases"/>
    <property type="match status" value="1"/>
</dbReference>
<protein>
    <recommendedName>
        <fullName evidence="3">Peptidase A1 domain-containing protein</fullName>
    </recommendedName>
</protein>
<name>A0A7C8P135_ORBOL</name>
<dbReference type="Pfam" id="PF00026">
    <property type="entry name" value="Asp"/>
    <property type="match status" value="1"/>
</dbReference>
<organism evidence="4 5">
    <name type="scientific">Orbilia oligospora</name>
    <name type="common">Nematode-trapping fungus</name>
    <name type="synonym">Arthrobotrys oligospora</name>
    <dbReference type="NCBI Taxonomy" id="2813651"/>
    <lineage>
        <taxon>Eukaryota</taxon>
        <taxon>Fungi</taxon>
        <taxon>Dikarya</taxon>
        <taxon>Ascomycota</taxon>
        <taxon>Pezizomycotina</taxon>
        <taxon>Orbiliomycetes</taxon>
        <taxon>Orbiliales</taxon>
        <taxon>Orbiliaceae</taxon>
        <taxon>Orbilia</taxon>
    </lineage>
</organism>
<dbReference type="EMBL" id="WIQZ01000017">
    <property type="protein sequence ID" value="KAF3140320.1"/>
    <property type="molecule type" value="Genomic_DNA"/>
</dbReference>
<dbReference type="InterPro" id="IPR033121">
    <property type="entry name" value="PEPTIDASE_A1"/>
</dbReference>
<evidence type="ECO:0000313" key="5">
    <source>
        <dbReference type="Proteomes" id="UP000480548"/>
    </source>
</evidence>
<sequence length="509" mass="56332">MTVKVPHWEQPDFEIAMALSLCGSVIACVKWEARLFLLILLYLLALPPVATTLETSVTVRQDAAQPGIVVLDDLKIQLHGSNDLGWSYGFLVNISIDNQVLASSSRVSIYSGPSQGGFDDFAEGFPASGKLGLGGFQLDNFTFIAARFFVRIPKLKLGMKALDTIRVRRNQEIPGLGFLAALWRQGLIEVMGFGMYYDAYNINSSQITLEAVDTEKYDRPIVTYEWSSRNEVGGLLTRRFSSSVGDTVVFSSTNQRTFVVPSEPNIRIPKVYRDYILESINGHLDSDEIPYVDCRAAENTKFSLEFEFDRINITLTAKDLIGRVSKANKTQCRVFVESSEDGRIIYDGISASLYLGIPFLRVAYVWLDYQNSPTSLAKARRRVTTTNFVKVDKGGIISALQKQKVASSEARRLSVLDMAPLLAAIGVCLGIFVFWAISISKKQKRDILPPAGELDRLEQQETAAAHGKSEVSGSQDCVQELQGDYDHPVELYGQPVPTGSGECVPDRHA</sequence>
<evidence type="ECO:0000313" key="4">
    <source>
        <dbReference type="EMBL" id="KAF3140320.1"/>
    </source>
</evidence>
<feature type="region of interest" description="Disordered" evidence="1">
    <location>
        <begin position="488"/>
        <end position="509"/>
    </location>
</feature>
<feature type="transmembrane region" description="Helical" evidence="2">
    <location>
        <begin position="418"/>
        <end position="437"/>
    </location>
</feature>